<keyword evidence="1" id="KW-0732">Signal</keyword>
<feature type="signal peptide" evidence="1">
    <location>
        <begin position="1"/>
        <end position="20"/>
    </location>
</feature>
<reference evidence="4 5" key="1">
    <citation type="journal article" date="2024" name="Commun. Biol.">
        <title>Comparative genomic analysis of thermophilic fungi reveals convergent evolutionary adaptations and gene losses.</title>
        <authorList>
            <person name="Steindorff A.S."/>
            <person name="Aguilar-Pontes M.V."/>
            <person name="Robinson A.J."/>
            <person name="Andreopoulos B."/>
            <person name="LaButti K."/>
            <person name="Kuo A."/>
            <person name="Mondo S."/>
            <person name="Riley R."/>
            <person name="Otillar R."/>
            <person name="Haridas S."/>
            <person name="Lipzen A."/>
            <person name="Grimwood J."/>
            <person name="Schmutz J."/>
            <person name="Clum A."/>
            <person name="Reid I.D."/>
            <person name="Moisan M.C."/>
            <person name="Butler G."/>
            <person name="Nguyen T.T.M."/>
            <person name="Dewar K."/>
            <person name="Conant G."/>
            <person name="Drula E."/>
            <person name="Henrissat B."/>
            <person name="Hansel C."/>
            <person name="Singer S."/>
            <person name="Hutchinson M.I."/>
            <person name="de Vries R.P."/>
            <person name="Natvig D.O."/>
            <person name="Powell A.J."/>
            <person name="Tsang A."/>
            <person name="Grigoriev I.V."/>
        </authorList>
    </citation>
    <scope>NUCLEOTIDE SEQUENCE [LARGE SCALE GENOMIC DNA]</scope>
    <source>
        <strain evidence="4 5">CBS 620.91</strain>
    </source>
</reference>
<dbReference type="Proteomes" id="UP001583172">
    <property type="component" value="Unassembled WGS sequence"/>
</dbReference>
<dbReference type="InterPro" id="IPR012338">
    <property type="entry name" value="Beta-lactam/transpept-like"/>
</dbReference>
<dbReference type="Pfam" id="PF00144">
    <property type="entry name" value="Beta-lactamase"/>
    <property type="match status" value="1"/>
</dbReference>
<keyword evidence="5" id="KW-1185">Reference proteome</keyword>
<evidence type="ECO:0008006" key="6">
    <source>
        <dbReference type="Google" id="ProtNLM"/>
    </source>
</evidence>
<evidence type="ECO:0000256" key="1">
    <source>
        <dbReference type="SAM" id="SignalP"/>
    </source>
</evidence>
<feature type="chain" id="PRO_5045673891" description="Beta-lactamase-related domain-containing protein" evidence="1">
    <location>
        <begin position="21"/>
        <end position="603"/>
    </location>
</feature>
<evidence type="ECO:0000313" key="5">
    <source>
        <dbReference type="Proteomes" id="UP001583172"/>
    </source>
</evidence>
<organism evidence="4 5">
    <name type="scientific">Humicola insolens</name>
    <name type="common">Soft-rot fungus</name>
    <dbReference type="NCBI Taxonomy" id="85995"/>
    <lineage>
        <taxon>Eukaryota</taxon>
        <taxon>Fungi</taxon>
        <taxon>Dikarya</taxon>
        <taxon>Ascomycota</taxon>
        <taxon>Pezizomycotina</taxon>
        <taxon>Sordariomycetes</taxon>
        <taxon>Sordariomycetidae</taxon>
        <taxon>Sordariales</taxon>
        <taxon>Chaetomiaceae</taxon>
        <taxon>Mycothermus</taxon>
    </lineage>
</organism>
<evidence type="ECO:0000313" key="4">
    <source>
        <dbReference type="EMBL" id="KAL1837605.1"/>
    </source>
</evidence>
<dbReference type="PANTHER" id="PTHR22935:SF97">
    <property type="entry name" value="BETA-LACTAMASE-RELATED DOMAIN-CONTAINING PROTEIN"/>
    <property type="match status" value="1"/>
</dbReference>
<dbReference type="Gene3D" id="3.40.710.10">
    <property type="entry name" value="DD-peptidase/beta-lactamase superfamily"/>
    <property type="match status" value="1"/>
</dbReference>
<proteinExistence type="predicted"/>
<feature type="domain" description="Beta-lactamase-related" evidence="2">
    <location>
        <begin position="121"/>
        <end position="429"/>
    </location>
</feature>
<name>A0ABR3V787_HUMIN</name>
<evidence type="ECO:0000259" key="3">
    <source>
        <dbReference type="Pfam" id="PF26335"/>
    </source>
</evidence>
<sequence length="603" mass="65617">MFHPKHLLLLTTLLPTLVVAGPNCPPLGPVYPKPTSWFASPTFQTALANLTAALTWWDANDEPAIRSNTTSYSIEVFSASQEEPLVFSWHHTAKSLIEAGEDAAERKRINASDIVEGVFEAGPDAVYRLGSLTKVFTVYTWLAQDGDGKWNDPITKYVPELAKAVEDGKAREDPVGFVNWEEVTVGALAGQTSGAIRDYGLMGEITQELGREVAVDLGFPPLDDSDPMLPPCGLWPQCNRTQFFEGLLRAPPSFAASATPAYTNTGYQILAYALEAIKGKSFEELMNESIIRPLGLEHTYYRNAPASEGIIPGDRADSGWDYQLGDENPAGNMYSSVSDLSALGRSILRSTLLPPAVTRRWLKPAAMSSELIAGVGSPWGVRRIIVPYANGKRVVDAFNKAGRIGHYSALLVLLPDYDIGFSIMIAGDEIPGNANFNLADILGGYLVPAFEAAGREQADARYAGEYFDADETRNASLRITTQQDRPGLGIERWISNGTDMRTMAVVLQSGYSPVDPSVRLYPAGLETVRADGSKRVAFKAVFEDLNLPARPESMFSTDCGTWVSFTGVTYGTQPLDQFAFELDPEGRVVSVQNLALRAVLKKG</sequence>
<evidence type="ECO:0000259" key="2">
    <source>
        <dbReference type="Pfam" id="PF00144"/>
    </source>
</evidence>
<dbReference type="InterPro" id="IPR058664">
    <property type="entry name" value="ARB_00930-like_C"/>
</dbReference>
<dbReference type="EMBL" id="JAZGSY010000279">
    <property type="protein sequence ID" value="KAL1837605.1"/>
    <property type="molecule type" value="Genomic_DNA"/>
</dbReference>
<accession>A0ABR3V787</accession>
<protein>
    <recommendedName>
        <fullName evidence="6">Beta-lactamase-related domain-containing protein</fullName>
    </recommendedName>
</protein>
<dbReference type="PANTHER" id="PTHR22935">
    <property type="entry name" value="PENICILLIN-BINDING PROTEIN"/>
    <property type="match status" value="1"/>
</dbReference>
<feature type="domain" description="Beta-lactamase-like ARB-00930-like C-terminal" evidence="3">
    <location>
        <begin position="455"/>
        <end position="602"/>
    </location>
</feature>
<gene>
    <name evidence="4" type="ORF">VTJ49DRAFT_3623</name>
</gene>
<dbReference type="InterPro" id="IPR051478">
    <property type="entry name" value="Beta-lactamase-like_AB/R"/>
</dbReference>
<comment type="caution">
    <text evidence="4">The sequence shown here is derived from an EMBL/GenBank/DDBJ whole genome shotgun (WGS) entry which is preliminary data.</text>
</comment>
<dbReference type="SUPFAM" id="SSF56601">
    <property type="entry name" value="beta-lactamase/transpeptidase-like"/>
    <property type="match status" value="1"/>
</dbReference>
<dbReference type="InterPro" id="IPR001466">
    <property type="entry name" value="Beta-lactam-related"/>
</dbReference>
<dbReference type="Pfam" id="PF26335">
    <property type="entry name" value="ARB_00930_C"/>
    <property type="match status" value="1"/>
</dbReference>